<dbReference type="InterPro" id="IPR036179">
    <property type="entry name" value="Ig-like_dom_sf"/>
</dbReference>
<keyword evidence="10" id="KW-1015">Disulfide bond</keyword>
<dbReference type="SMART" id="SM00209">
    <property type="entry name" value="TSP1"/>
    <property type="match status" value="2"/>
</dbReference>
<dbReference type="PANTHER" id="PTHR12582">
    <property type="entry name" value="NETRIN RECEPTOR UNC5"/>
    <property type="match status" value="1"/>
</dbReference>
<dbReference type="Bgee" id="ENSAMXG00000000332">
    <property type="expression patterns" value="Expressed in brain and 5 other cell types or tissues"/>
</dbReference>
<evidence type="ECO:0000256" key="4">
    <source>
        <dbReference type="ARBA" id="ARBA00022475"/>
    </source>
</evidence>
<dbReference type="FunFam" id="2.60.40.10:FF:000039">
    <property type="entry name" value="Unc-5 netrin receptor C"/>
    <property type="match status" value="1"/>
</dbReference>
<dbReference type="PROSITE" id="PS50092">
    <property type="entry name" value="TSP1"/>
    <property type="match status" value="2"/>
</dbReference>
<comment type="similarity">
    <text evidence="2 14">Belongs to the unc-5 family.</text>
</comment>
<feature type="domain" description="Ig-like" evidence="16">
    <location>
        <begin position="139"/>
        <end position="221"/>
    </location>
</feature>
<dbReference type="Pfam" id="PF00531">
    <property type="entry name" value="Death"/>
    <property type="match status" value="1"/>
</dbReference>
<reference evidence="18" key="4">
    <citation type="submission" date="2025-09" db="UniProtKB">
        <authorList>
            <consortium name="Ensembl"/>
        </authorList>
    </citation>
    <scope>IDENTIFICATION</scope>
</reference>
<dbReference type="SUPFAM" id="SSF47986">
    <property type="entry name" value="DEATH domain"/>
    <property type="match status" value="1"/>
</dbReference>
<keyword evidence="13 14" id="KW-0393">Immunoglobulin domain</keyword>
<feature type="domain" description="ZU5" evidence="17">
    <location>
        <begin position="527"/>
        <end position="668"/>
    </location>
</feature>
<dbReference type="Gene3D" id="1.10.533.10">
    <property type="entry name" value="Death Domain, Fas"/>
    <property type="match status" value="1"/>
</dbReference>
<dbReference type="PANTHER" id="PTHR12582:SF5">
    <property type="entry name" value="NETRIN RECEPTOR UNC5D"/>
    <property type="match status" value="1"/>
</dbReference>
<dbReference type="SMART" id="SM00005">
    <property type="entry name" value="DEATH"/>
    <property type="match status" value="1"/>
</dbReference>
<evidence type="ECO:0000256" key="15">
    <source>
        <dbReference type="SAM" id="MobiDB-lite"/>
    </source>
</evidence>
<keyword evidence="8" id="KW-1133">Transmembrane helix</keyword>
<comment type="subcellular location">
    <subcellularLocation>
        <location evidence="1 14">Cell membrane</location>
        <topology evidence="1 14">Single-pass type I membrane protein</topology>
    </subcellularLocation>
</comment>
<evidence type="ECO:0000256" key="3">
    <source>
        <dbReference type="ARBA" id="ARBA00022473"/>
    </source>
</evidence>
<evidence type="ECO:0000256" key="1">
    <source>
        <dbReference type="ARBA" id="ARBA00004251"/>
    </source>
</evidence>
<sequence>MLDFLPCHAGGHHRNRGGLSALTGTLPHFLQEPDDAYIVKSNPIKLRCRARPALQIFFKCNGEWVHQNQHTSVEHTDLGTGLKIREVMINVSRQQVEDFHGPEDYWCLCVAWSHLGTSKSRKATVRIAYLRKNFEQEPQGKEVPIKGMIVLHCRPPEGVPPAEVEWLKNDEPISTVDDGNIDTRADHNLIISEARLLDSGNYTCLASNIVARRRSASATVIVYVNGGWSSWTDWSDCSVRCGRGIQRRSRTCTNPAPLNGGAFCEGMSVQKSTCTSPCPVDGGWSGWTEWSVCSSECERQRGRECTDPEPKHGGRLCDGAALDTENCTGDLCTQDKKLLHDMKVPPATEVESNNDVALYSGLAAGLVTVVLLVVAGALYRRSQSEYGVDVIDSSALTGGFQSFSFKSARQGNPLLMNSSMPPDLTMSRTFTSPICFPDSMDKDLMSEQSLFDPLPDVKVKVHSSFMVSLGVSERAEYHPKVPPQTFPRGMVQDLGGRGGTLGGRGRGLLSPNLGFTPRTANSDKPFLRTSGLFGHGGGRLVLPNTGVSLLVPHGAIAEDTSCELHMSINQEDTCVLSEDSQEVLLGPEVSYGPPGLDLSCPVAMTIAHCADMSSDDWSMKLRRQTQEDSWEDVMSVEGESASCYCLLEPQCCHLLVDRPGHYTLVGEPLSEAAGKRLRLAVFGNLEADALTYSLRVYCVDDTPYAFQEVVWLERGQGGRLLEEPKTLLFKANCFSLQISIQDVPQFLWSIKPFTTCQEFGFSQVWGSNQSPLQCAFTLERFSQATNQLSCKISIRQVKGQEQILQVYTTVGESQKEVVPFFAQSDCTITSQTGARAFKIPLSIRQRICATFDTANAKGKDWQLLAQKLQIDRNLGYFARQKSPSAVILCLWEAQHQDRGDLDSLASALEEIGRVHSKHPCLPATLDHPRHPPTIIMGNLNNPRASTMSCALSQSKHLAIMDCLNQPSHLPNPVTLNHSNNTSSMGMLDSSKQLTIASTLDQSNHSKQLAITGMLDQPKQLTIGGTTDQYIHSANMDTLDHSKQLAVTGALMDQPKHLVNPHTLSNPKHLASTGTLDHSKELVIAGTLDHSLSNPKQPANTGSLDQHSKQLNIGSPMEHPKHSPKQLTFADTLESKNSDILTLDQSIYPAIMPTLDCSKHSTPSGTSNTLPTLGHYNDDLDSDHT</sequence>
<keyword evidence="11 14" id="KW-0675">Receptor</keyword>
<dbReference type="InterPro" id="IPR013783">
    <property type="entry name" value="Ig-like_fold"/>
</dbReference>
<reference evidence="19" key="1">
    <citation type="submission" date="2013-03" db="EMBL/GenBank/DDBJ databases">
        <authorList>
            <person name="Jeffery W."/>
            <person name="Warren W."/>
            <person name="Wilson R.K."/>
        </authorList>
    </citation>
    <scope>NUCLEOTIDE SEQUENCE</scope>
    <source>
        <strain evidence="19">female</strain>
    </source>
</reference>
<evidence type="ECO:0000259" key="16">
    <source>
        <dbReference type="PROSITE" id="PS50835"/>
    </source>
</evidence>
<dbReference type="Proteomes" id="UP000018467">
    <property type="component" value="Unassembled WGS sequence"/>
</dbReference>
<keyword evidence="12" id="KW-0325">Glycoprotein</keyword>
<dbReference type="FunFam" id="2.20.100.10:FF:000008">
    <property type="entry name" value="Unc-5 netrin receptor C"/>
    <property type="match status" value="1"/>
</dbReference>
<keyword evidence="4" id="KW-1003">Cell membrane</keyword>
<dbReference type="Pfam" id="PF25609">
    <property type="entry name" value="Unc5_NetrinR_N"/>
    <property type="match status" value="1"/>
</dbReference>
<dbReference type="GO" id="GO:0007411">
    <property type="term" value="P:axon guidance"/>
    <property type="evidence" value="ECO:0007669"/>
    <property type="project" value="TreeGrafter"/>
</dbReference>
<dbReference type="InterPro" id="IPR007110">
    <property type="entry name" value="Ig-like_dom"/>
</dbReference>
<organism evidence="18 19">
    <name type="scientific">Astyanax mexicanus</name>
    <name type="common">Blind cave fish</name>
    <name type="synonym">Astyanax fasciatus mexicanus</name>
    <dbReference type="NCBI Taxonomy" id="7994"/>
    <lineage>
        <taxon>Eukaryota</taxon>
        <taxon>Metazoa</taxon>
        <taxon>Chordata</taxon>
        <taxon>Craniata</taxon>
        <taxon>Vertebrata</taxon>
        <taxon>Euteleostomi</taxon>
        <taxon>Actinopterygii</taxon>
        <taxon>Neopterygii</taxon>
        <taxon>Teleostei</taxon>
        <taxon>Ostariophysi</taxon>
        <taxon>Characiformes</taxon>
        <taxon>Characoidei</taxon>
        <taxon>Acestrorhamphidae</taxon>
        <taxon>Acestrorhamphinae</taxon>
        <taxon>Astyanax</taxon>
    </lineage>
</organism>
<evidence type="ECO:0000256" key="5">
    <source>
        <dbReference type="ARBA" id="ARBA00022692"/>
    </source>
</evidence>
<keyword evidence="9" id="KW-0472">Membrane</keyword>
<dbReference type="SUPFAM" id="SSF82895">
    <property type="entry name" value="TSP-1 type 1 repeat"/>
    <property type="match status" value="2"/>
</dbReference>
<dbReference type="InterPro" id="IPR000906">
    <property type="entry name" value="ZU5_dom"/>
</dbReference>
<dbReference type="Pfam" id="PF00090">
    <property type="entry name" value="TSP_1"/>
    <property type="match status" value="2"/>
</dbReference>
<feature type="region of interest" description="Disordered" evidence="15">
    <location>
        <begin position="1089"/>
        <end position="1125"/>
    </location>
</feature>
<keyword evidence="6" id="KW-0732">Signal</keyword>
<dbReference type="SMART" id="SM00408">
    <property type="entry name" value="IGc2"/>
    <property type="match status" value="1"/>
</dbReference>
<dbReference type="FunFam" id="1.10.533.10:FF:000001">
    <property type="entry name" value="Unc-5 netrin receptor B"/>
    <property type="match status" value="1"/>
</dbReference>
<keyword evidence="5" id="KW-0812">Transmembrane</keyword>
<evidence type="ECO:0000256" key="10">
    <source>
        <dbReference type="ARBA" id="ARBA00023157"/>
    </source>
</evidence>
<dbReference type="GeneTree" id="ENSGT00950000182815"/>
<dbReference type="Gene3D" id="2.60.220.30">
    <property type="match status" value="1"/>
</dbReference>
<feature type="compositionally biased region" description="Basic and acidic residues" evidence="15">
    <location>
        <begin position="1175"/>
        <end position="1184"/>
    </location>
</feature>
<comment type="function">
    <text evidence="14">Receptor for netrin required for axon guidance. Mediates axon repulsion of neuronal growth cones in the developing nervous system upon ligand binding.</text>
</comment>
<dbReference type="SMART" id="SM00409">
    <property type="entry name" value="IG"/>
    <property type="match status" value="1"/>
</dbReference>
<dbReference type="Gene3D" id="2.60.40.10">
    <property type="entry name" value="Immunoglobulins"/>
    <property type="match status" value="2"/>
</dbReference>
<dbReference type="Ensembl" id="ENSAMXT00000030785.1">
    <property type="protein sequence ID" value="ENSAMXP00000037358.1"/>
    <property type="gene ID" value="ENSAMXG00000000332.2"/>
</dbReference>
<evidence type="ECO:0000256" key="14">
    <source>
        <dbReference type="RuleBase" id="RU367033"/>
    </source>
</evidence>
<dbReference type="InterPro" id="IPR033772">
    <property type="entry name" value="UPA"/>
</dbReference>
<dbReference type="InParanoid" id="A0A3B1J545"/>
<dbReference type="InterPro" id="IPR000884">
    <property type="entry name" value="TSP1_rpt"/>
</dbReference>
<dbReference type="Gene3D" id="2.20.100.10">
    <property type="entry name" value="Thrombospondin type-1 (TSP1) repeat"/>
    <property type="match status" value="2"/>
</dbReference>
<dbReference type="AlphaFoldDB" id="A0A3B1J545"/>
<keyword evidence="7" id="KW-0677">Repeat</keyword>
<dbReference type="SMART" id="SM00218">
    <property type="entry name" value="ZU5"/>
    <property type="match status" value="1"/>
</dbReference>
<keyword evidence="3 14" id="KW-0217">Developmental protein</keyword>
<dbReference type="InterPro" id="IPR003599">
    <property type="entry name" value="Ig_sub"/>
</dbReference>
<protein>
    <recommendedName>
        <fullName evidence="14">Netrin receptor UNC5</fullName>
    </recommendedName>
</protein>
<dbReference type="InterPro" id="IPR037936">
    <property type="entry name" value="UNC5A-D"/>
</dbReference>
<dbReference type="FunFam" id="2.60.220.30:FF:000006">
    <property type="entry name" value="Unc-5 netrin receptor D"/>
    <property type="match status" value="1"/>
</dbReference>
<dbReference type="FunCoup" id="A0A3B1J545">
    <property type="interactions" value="471"/>
</dbReference>
<dbReference type="InterPro" id="IPR003598">
    <property type="entry name" value="Ig_sub2"/>
</dbReference>
<dbReference type="Pfam" id="PF00791">
    <property type="entry name" value="ZU5"/>
    <property type="match status" value="1"/>
</dbReference>
<dbReference type="InterPro" id="IPR013098">
    <property type="entry name" value="Ig_I-set"/>
</dbReference>
<evidence type="ECO:0000259" key="17">
    <source>
        <dbReference type="PROSITE" id="PS51145"/>
    </source>
</evidence>
<dbReference type="FunFam" id="2.20.100.10:FF:000002">
    <property type="entry name" value="Unc-5 netrin receptor C"/>
    <property type="match status" value="1"/>
</dbReference>
<evidence type="ECO:0000256" key="9">
    <source>
        <dbReference type="ARBA" id="ARBA00023136"/>
    </source>
</evidence>
<dbReference type="STRING" id="7994.ENSAMXP00000037358"/>
<dbReference type="InterPro" id="IPR000488">
    <property type="entry name" value="Death_dom"/>
</dbReference>
<evidence type="ECO:0000313" key="19">
    <source>
        <dbReference type="Proteomes" id="UP000018467"/>
    </source>
</evidence>
<reference evidence="19" key="2">
    <citation type="journal article" date="2014" name="Nat. Commun.">
        <title>The cavefish genome reveals candidate genes for eye loss.</title>
        <authorList>
            <person name="McGaugh S.E."/>
            <person name="Gross J.B."/>
            <person name="Aken B."/>
            <person name="Blin M."/>
            <person name="Borowsky R."/>
            <person name="Chalopin D."/>
            <person name="Hinaux H."/>
            <person name="Jeffery W.R."/>
            <person name="Keene A."/>
            <person name="Ma L."/>
            <person name="Minx P."/>
            <person name="Murphy D."/>
            <person name="O'Quin K.E."/>
            <person name="Retaux S."/>
            <person name="Rohner N."/>
            <person name="Searle S.M."/>
            <person name="Stahl B.A."/>
            <person name="Tabin C."/>
            <person name="Volff J.N."/>
            <person name="Yoshizawa M."/>
            <person name="Warren W.C."/>
        </authorList>
    </citation>
    <scope>NUCLEOTIDE SEQUENCE [LARGE SCALE GENOMIC DNA]</scope>
    <source>
        <strain evidence="19">female</strain>
    </source>
</reference>
<evidence type="ECO:0000256" key="13">
    <source>
        <dbReference type="ARBA" id="ARBA00023319"/>
    </source>
</evidence>
<dbReference type="InterPro" id="IPR011029">
    <property type="entry name" value="DEATH-like_dom_sf"/>
</dbReference>
<proteinExistence type="inferred from homology"/>
<dbReference type="GO" id="GO:0005886">
    <property type="term" value="C:plasma membrane"/>
    <property type="evidence" value="ECO:0007669"/>
    <property type="project" value="UniProtKB-SubCell"/>
</dbReference>
<feature type="compositionally biased region" description="Polar residues" evidence="15">
    <location>
        <begin position="1089"/>
        <end position="1112"/>
    </location>
</feature>
<evidence type="ECO:0000256" key="12">
    <source>
        <dbReference type="ARBA" id="ARBA00023180"/>
    </source>
</evidence>
<dbReference type="GO" id="GO:0005042">
    <property type="term" value="F:netrin receptor activity"/>
    <property type="evidence" value="ECO:0007669"/>
    <property type="project" value="UniProtKB-UniRule"/>
</dbReference>
<evidence type="ECO:0000256" key="11">
    <source>
        <dbReference type="ARBA" id="ARBA00023170"/>
    </source>
</evidence>
<reference evidence="18" key="3">
    <citation type="submission" date="2025-08" db="UniProtKB">
        <authorList>
            <consortium name="Ensembl"/>
        </authorList>
    </citation>
    <scope>IDENTIFICATION</scope>
</reference>
<dbReference type="SUPFAM" id="SSF48726">
    <property type="entry name" value="Immunoglobulin"/>
    <property type="match status" value="2"/>
</dbReference>
<name>A0A3B1J545_ASTMX</name>
<dbReference type="Pfam" id="PF17217">
    <property type="entry name" value="UPA"/>
    <property type="match status" value="1"/>
</dbReference>
<feature type="region of interest" description="Disordered" evidence="15">
    <location>
        <begin position="1155"/>
        <end position="1184"/>
    </location>
</feature>
<dbReference type="InterPro" id="IPR057755">
    <property type="entry name" value="UNC5A-D-like_N"/>
</dbReference>
<keyword evidence="19" id="KW-1185">Reference proteome</keyword>
<dbReference type="Pfam" id="PF07679">
    <property type="entry name" value="I-set"/>
    <property type="match status" value="1"/>
</dbReference>
<evidence type="ECO:0000256" key="2">
    <source>
        <dbReference type="ARBA" id="ARBA00009844"/>
    </source>
</evidence>
<dbReference type="InterPro" id="IPR036383">
    <property type="entry name" value="TSP1_rpt_sf"/>
</dbReference>
<accession>A0A3B1J545</accession>
<evidence type="ECO:0000256" key="6">
    <source>
        <dbReference type="ARBA" id="ARBA00022729"/>
    </source>
</evidence>
<evidence type="ECO:0000256" key="7">
    <source>
        <dbReference type="ARBA" id="ARBA00022737"/>
    </source>
</evidence>
<dbReference type="FunFam" id="2.60.40.10:FF:000037">
    <property type="entry name" value="Unc-5 netrin receptor C"/>
    <property type="match status" value="1"/>
</dbReference>
<dbReference type="PROSITE" id="PS50835">
    <property type="entry name" value="IG_LIKE"/>
    <property type="match status" value="1"/>
</dbReference>
<evidence type="ECO:0000313" key="18">
    <source>
        <dbReference type="Ensembl" id="ENSAMXP00000037358.1"/>
    </source>
</evidence>
<dbReference type="PROSITE" id="PS51145">
    <property type="entry name" value="ZU5"/>
    <property type="match status" value="1"/>
</dbReference>
<evidence type="ECO:0000256" key="8">
    <source>
        <dbReference type="ARBA" id="ARBA00022989"/>
    </source>
</evidence>
<feature type="compositionally biased region" description="Polar residues" evidence="15">
    <location>
        <begin position="1159"/>
        <end position="1170"/>
    </location>
</feature>
<dbReference type="PRINTS" id="PR01705">
    <property type="entry name" value="TSP1REPEAT"/>
</dbReference>